<dbReference type="InterPro" id="IPR021735">
    <property type="entry name" value="DUF3306"/>
</dbReference>
<name>A0A848F5S9_9BURK</name>
<feature type="region of interest" description="Disordered" evidence="1">
    <location>
        <begin position="147"/>
        <end position="232"/>
    </location>
</feature>
<dbReference type="RefSeq" id="WP_169158940.1">
    <property type="nucleotide sequence ID" value="NZ_JABBFW010000002.1"/>
</dbReference>
<feature type="region of interest" description="Disordered" evidence="1">
    <location>
        <begin position="1"/>
        <end position="83"/>
    </location>
</feature>
<organism evidence="2 3">
    <name type="scientific">Azohydromonas caseinilytica</name>
    <dbReference type="NCBI Taxonomy" id="2728836"/>
    <lineage>
        <taxon>Bacteria</taxon>
        <taxon>Pseudomonadati</taxon>
        <taxon>Pseudomonadota</taxon>
        <taxon>Betaproteobacteria</taxon>
        <taxon>Burkholderiales</taxon>
        <taxon>Sphaerotilaceae</taxon>
        <taxon>Azohydromonas</taxon>
    </lineage>
</organism>
<feature type="compositionally biased region" description="Pro residues" evidence="1">
    <location>
        <begin position="179"/>
        <end position="189"/>
    </location>
</feature>
<comment type="caution">
    <text evidence="2">The sequence shown here is derived from an EMBL/GenBank/DDBJ whole genome shotgun (WGS) entry which is preliminary data.</text>
</comment>
<dbReference type="Proteomes" id="UP000574067">
    <property type="component" value="Unassembled WGS sequence"/>
</dbReference>
<dbReference type="Pfam" id="PF11748">
    <property type="entry name" value="DUF3306"/>
    <property type="match status" value="1"/>
</dbReference>
<reference evidence="2 3" key="1">
    <citation type="submission" date="2020-04" db="EMBL/GenBank/DDBJ databases">
        <title>Azohydromonas sp. isolated from soil.</title>
        <authorList>
            <person name="Dahal R.H."/>
        </authorList>
    </citation>
    <scope>NUCLEOTIDE SEQUENCE [LARGE SCALE GENOMIC DNA]</scope>
    <source>
        <strain evidence="2 3">G-1-1-14</strain>
    </source>
</reference>
<feature type="compositionally biased region" description="Low complexity" evidence="1">
    <location>
        <begin position="166"/>
        <end position="178"/>
    </location>
</feature>
<feature type="compositionally biased region" description="Gly residues" evidence="1">
    <location>
        <begin position="223"/>
        <end position="232"/>
    </location>
</feature>
<gene>
    <name evidence="2" type="ORF">HHL10_03345</name>
</gene>
<sequence>MAEDGFFSRWSRRKAQVARGEQPPEPPPEVKSSVRAEPFDKLRTGSVEAPLPDQAAGLSTSPGRTDNVPAAPAEPPPTLEDVAKLGRDSDYSRFVAPDVAPDVKNAALRKLFADPHFNVMDGLDIYIDDYGKPDPLPPGMLRQLAQSKLLGLFDDEDEEKNKPEDGAGAPAAAAAAPEEAPPAAEPALPPDTAAVASRPLLTEPEVHENADLQLQPDDAAGRPGPGQGPAAG</sequence>
<feature type="compositionally biased region" description="Basic and acidic residues" evidence="1">
    <location>
        <begin position="32"/>
        <end position="43"/>
    </location>
</feature>
<evidence type="ECO:0000313" key="3">
    <source>
        <dbReference type="Proteomes" id="UP000574067"/>
    </source>
</evidence>
<dbReference type="AlphaFoldDB" id="A0A848F5S9"/>
<evidence type="ECO:0000256" key="1">
    <source>
        <dbReference type="SAM" id="MobiDB-lite"/>
    </source>
</evidence>
<keyword evidence="3" id="KW-1185">Reference proteome</keyword>
<proteinExistence type="predicted"/>
<protein>
    <submittedName>
        <fullName evidence="2">DUF3306 domain-containing protein</fullName>
    </submittedName>
</protein>
<evidence type="ECO:0000313" key="2">
    <source>
        <dbReference type="EMBL" id="NML14016.1"/>
    </source>
</evidence>
<dbReference type="EMBL" id="JABBFW010000002">
    <property type="protein sequence ID" value="NML14016.1"/>
    <property type="molecule type" value="Genomic_DNA"/>
</dbReference>
<accession>A0A848F5S9</accession>